<comment type="subcellular location">
    <subcellularLocation>
        <location evidence="1">Membrane</location>
        <topology evidence="1">Multi-pass membrane protein</topology>
    </subcellularLocation>
</comment>
<keyword evidence="6" id="KW-0406">Ion transport</keyword>
<organism evidence="11 13">
    <name type="scientific">Punica granatum</name>
    <name type="common">Pomegranate</name>
    <dbReference type="NCBI Taxonomy" id="22663"/>
    <lineage>
        <taxon>Eukaryota</taxon>
        <taxon>Viridiplantae</taxon>
        <taxon>Streptophyta</taxon>
        <taxon>Embryophyta</taxon>
        <taxon>Tracheophyta</taxon>
        <taxon>Spermatophyta</taxon>
        <taxon>Magnoliopsida</taxon>
        <taxon>eudicotyledons</taxon>
        <taxon>Gunneridae</taxon>
        <taxon>Pentapetalae</taxon>
        <taxon>rosids</taxon>
        <taxon>malvids</taxon>
        <taxon>Myrtales</taxon>
        <taxon>Lythraceae</taxon>
        <taxon>Punica</taxon>
    </lineage>
</organism>
<evidence type="ECO:0000313" key="11">
    <source>
        <dbReference type="EMBL" id="OWM79031.1"/>
    </source>
</evidence>
<protein>
    <submittedName>
        <fullName evidence="11">Uncharacterized protein</fullName>
    </submittedName>
</protein>
<reference evidence="12 14" key="3">
    <citation type="submission" date="2017-11" db="EMBL/GenBank/DDBJ databases">
        <title>De-novo sequencing of pomegranate (Punica granatum L.) genome.</title>
        <authorList>
            <person name="Akparov Z."/>
            <person name="Amiraslanov A."/>
            <person name="Hajiyeva S."/>
            <person name="Abbasov M."/>
            <person name="Kaur K."/>
            <person name="Hamwieh A."/>
            <person name="Solovyev V."/>
            <person name="Salamov A."/>
            <person name="Braich B."/>
            <person name="Kosarev P."/>
            <person name="Mahmoud A."/>
            <person name="Hajiyev E."/>
            <person name="Babayeva S."/>
            <person name="Izzatullayeva V."/>
            <person name="Mammadov A."/>
            <person name="Mammadov A."/>
            <person name="Sharifova S."/>
            <person name="Ojaghi J."/>
            <person name="Eynullazada K."/>
            <person name="Bayramov B."/>
            <person name="Abdulazimova A."/>
            <person name="Shahmuradov I."/>
        </authorList>
    </citation>
    <scope>NUCLEOTIDE SEQUENCE [LARGE SCALE GENOMIC DNA]</scope>
    <source>
        <strain evidence="12">AG2017</strain>
        <strain evidence="14">cv. AG2017</strain>
        <tissue evidence="12">Leaf</tissue>
    </source>
</reference>
<dbReference type="Proteomes" id="UP000233551">
    <property type="component" value="Unassembled WGS sequence"/>
</dbReference>
<dbReference type="Proteomes" id="UP000197138">
    <property type="component" value="Unassembled WGS sequence"/>
</dbReference>
<dbReference type="GO" id="GO:0015743">
    <property type="term" value="P:malate transport"/>
    <property type="evidence" value="ECO:0007669"/>
    <property type="project" value="InterPro"/>
</dbReference>
<keyword evidence="7 10" id="KW-0472">Membrane</keyword>
<dbReference type="STRING" id="22663.A0A218X3F9"/>
<name>A0A218X3F9_PUNGR</name>
<sequence>MDVESGYGAQRVKADGVQACHWNRVKGIPKTAKDKVVEVGSSIRKLGQDDPRRVIHSLKVGLALTLVSLVYYIRPFYDGYGLSGMWAVLTVVVVFEFTVGGTLSRGINRGCATLLAGTLGVGSQHLACLFGKEGEPIVLGILVFFLGAAATFTRFFPRIKARYDYGVLIFILTYSMVAVSGYRVEDLLLLAHQRLSTVLIGGAICIIVSIFVCPVWAGEDLHKLIAGNIDKLADYLEGFGGEYFQCEDDEIKSKSDKTCLQRHKSILTSKNTEETLANLARWEPCHGRFGFRHPWKQYLKIGALARQCAYQIETLNGYVCSDIQAPEAFKNELQAPCMKVSSEISKALKMCASAIKLMTDPSPAIFHVESSKSAVEELKSALNEIPVEDSMDLLEIVPTATVASVLICVAECVEEISEAVLELSHLAHFKEAEKATVSPENKPSQLLHRGVVNPVVDGGNGTDCVVIEVPKLADCSAGTAGGNPRAPKSNPSPPLKS</sequence>
<feature type="region of interest" description="Disordered" evidence="9">
    <location>
        <begin position="477"/>
        <end position="497"/>
    </location>
</feature>
<feature type="transmembrane region" description="Helical" evidence="10">
    <location>
        <begin position="79"/>
        <end position="99"/>
    </location>
</feature>
<evidence type="ECO:0000256" key="2">
    <source>
        <dbReference type="ARBA" id="ARBA00007079"/>
    </source>
</evidence>
<gene>
    <name evidence="11" type="ORF">CDL15_Pgr003202</name>
    <name evidence="12" type="ORF">CRG98_036772</name>
</gene>
<keyword evidence="14" id="KW-1185">Reference proteome</keyword>
<keyword evidence="4 10" id="KW-0812">Transmembrane</keyword>
<evidence type="ECO:0000256" key="8">
    <source>
        <dbReference type="ARBA" id="ARBA00023303"/>
    </source>
</evidence>
<evidence type="ECO:0000256" key="10">
    <source>
        <dbReference type="SAM" id="Phobius"/>
    </source>
</evidence>
<evidence type="ECO:0000313" key="13">
    <source>
        <dbReference type="Proteomes" id="UP000197138"/>
    </source>
</evidence>
<dbReference type="AlphaFoldDB" id="A0A218X3F9"/>
<proteinExistence type="inferred from homology"/>
<keyword evidence="5 10" id="KW-1133">Transmembrane helix</keyword>
<feature type="transmembrane region" description="Helical" evidence="10">
    <location>
        <begin position="54"/>
        <end position="73"/>
    </location>
</feature>
<evidence type="ECO:0000256" key="1">
    <source>
        <dbReference type="ARBA" id="ARBA00004141"/>
    </source>
</evidence>
<evidence type="ECO:0000313" key="14">
    <source>
        <dbReference type="Proteomes" id="UP000233551"/>
    </source>
</evidence>
<feature type="transmembrane region" description="Helical" evidence="10">
    <location>
        <begin position="195"/>
        <end position="217"/>
    </location>
</feature>
<dbReference type="InterPro" id="IPR020966">
    <property type="entry name" value="ALMT"/>
</dbReference>
<reference evidence="11" key="2">
    <citation type="submission" date="2017-06" db="EMBL/GenBank/DDBJ databases">
        <title>The pomegranate genome and the genomics of punicalagin biosynthesis.</title>
        <authorList>
            <person name="Xu C."/>
        </authorList>
    </citation>
    <scope>NUCLEOTIDE SEQUENCE [LARGE SCALE GENOMIC DNA]</scope>
    <source>
        <tissue evidence="11">Fresh leaf</tissue>
    </source>
</reference>
<accession>A0A218X3F9</accession>
<dbReference type="EMBL" id="MTKT01002492">
    <property type="protein sequence ID" value="OWM79031.1"/>
    <property type="molecule type" value="Genomic_DNA"/>
</dbReference>
<reference evidence="13" key="1">
    <citation type="journal article" date="2017" name="Plant J.">
        <title>The pomegranate (Punica granatum L.) genome and the genomics of punicalagin biosynthesis.</title>
        <authorList>
            <person name="Qin G."/>
            <person name="Xu C."/>
            <person name="Ming R."/>
            <person name="Tang H."/>
            <person name="Guyot R."/>
            <person name="Kramer E.M."/>
            <person name="Hu Y."/>
            <person name="Yi X."/>
            <person name="Qi Y."/>
            <person name="Xu X."/>
            <person name="Gao Z."/>
            <person name="Pan H."/>
            <person name="Jian J."/>
            <person name="Tian Y."/>
            <person name="Yue Z."/>
            <person name="Xu Y."/>
        </authorList>
    </citation>
    <scope>NUCLEOTIDE SEQUENCE [LARGE SCALE GENOMIC DNA]</scope>
    <source>
        <strain evidence="13">cv. Dabenzi</strain>
    </source>
</reference>
<dbReference type="GO" id="GO:0034220">
    <property type="term" value="P:monoatomic ion transmembrane transport"/>
    <property type="evidence" value="ECO:0007669"/>
    <property type="project" value="UniProtKB-KW"/>
</dbReference>
<evidence type="ECO:0000256" key="7">
    <source>
        <dbReference type="ARBA" id="ARBA00023136"/>
    </source>
</evidence>
<dbReference type="GO" id="GO:0016020">
    <property type="term" value="C:membrane"/>
    <property type="evidence" value="ECO:0007669"/>
    <property type="project" value="UniProtKB-SubCell"/>
</dbReference>
<evidence type="ECO:0000256" key="6">
    <source>
        <dbReference type="ARBA" id="ARBA00023065"/>
    </source>
</evidence>
<dbReference type="EMBL" id="PGOL01003125">
    <property type="protein sequence ID" value="PKI42974.1"/>
    <property type="molecule type" value="Genomic_DNA"/>
</dbReference>
<keyword evidence="3" id="KW-0813">Transport</keyword>
<feature type="transmembrane region" description="Helical" evidence="10">
    <location>
        <begin position="137"/>
        <end position="156"/>
    </location>
</feature>
<dbReference type="OrthoDB" id="68611at2759"/>
<evidence type="ECO:0000313" key="12">
    <source>
        <dbReference type="EMBL" id="PKI42974.1"/>
    </source>
</evidence>
<dbReference type="GeneID" id="116195161"/>
<evidence type="ECO:0000256" key="3">
    <source>
        <dbReference type="ARBA" id="ARBA00022448"/>
    </source>
</evidence>
<dbReference type="PANTHER" id="PTHR31086">
    <property type="entry name" value="ALUMINUM-ACTIVATED MALATE TRANSPORTER 10"/>
    <property type="match status" value="1"/>
</dbReference>
<dbReference type="Pfam" id="PF11744">
    <property type="entry name" value="ALMT"/>
    <property type="match status" value="1"/>
</dbReference>
<feature type="transmembrane region" description="Helical" evidence="10">
    <location>
        <begin position="163"/>
        <end position="183"/>
    </location>
</feature>
<evidence type="ECO:0000256" key="4">
    <source>
        <dbReference type="ARBA" id="ARBA00022692"/>
    </source>
</evidence>
<keyword evidence="8" id="KW-0407">Ion channel</keyword>
<evidence type="ECO:0000256" key="9">
    <source>
        <dbReference type="SAM" id="MobiDB-lite"/>
    </source>
</evidence>
<comment type="similarity">
    <text evidence="2">Belongs to the aromatic acid exporter (TC 2.A.85) family.</text>
</comment>
<comment type="caution">
    <text evidence="11">The sequence shown here is derived from an EMBL/GenBank/DDBJ whole genome shotgun (WGS) entry which is preliminary data.</text>
</comment>
<evidence type="ECO:0000256" key="5">
    <source>
        <dbReference type="ARBA" id="ARBA00022989"/>
    </source>
</evidence>